<proteinExistence type="predicted"/>
<evidence type="ECO:0000313" key="2">
    <source>
        <dbReference type="Proteomes" id="UP000663981"/>
    </source>
</evidence>
<evidence type="ECO:0000313" key="1">
    <source>
        <dbReference type="EMBL" id="MBO1513555.1"/>
    </source>
</evidence>
<sequence>MGFYIEARNKKNEVFATKSFQVWNPNVEHLYVPLGLANPYGEDFSGRGEEITVSYQTLQQAYKEVENREFYNEAKRELLHPAVLIFSGLHPMQLDVDQEKERLLRFLSCCIETAEKEGGITLYLG</sequence>
<dbReference type="EMBL" id="JAGDEL010000015">
    <property type="protein sequence ID" value="MBO1513555.1"/>
    <property type="molecule type" value="Genomic_DNA"/>
</dbReference>
<reference evidence="1 2" key="1">
    <citation type="submission" date="2021-03" db="EMBL/GenBank/DDBJ databases">
        <title>Whole genome sequence of Metabacillus bambusae BG109.</title>
        <authorList>
            <person name="Jeong J.W."/>
        </authorList>
    </citation>
    <scope>NUCLEOTIDE SEQUENCE [LARGE SCALE GENOMIC DNA]</scope>
    <source>
        <strain evidence="1 2">BG109</strain>
    </source>
</reference>
<comment type="caution">
    <text evidence="1">The sequence shown here is derived from an EMBL/GenBank/DDBJ whole genome shotgun (WGS) entry which is preliminary data.</text>
</comment>
<organism evidence="1 2">
    <name type="scientific">Metabacillus bambusae</name>
    <dbReference type="NCBI Taxonomy" id="2795218"/>
    <lineage>
        <taxon>Bacteria</taxon>
        <taxon>Bacillati</taxon>
        <taxon>Bacillota</taxon>
        <taxon>Bacilli</taxon>
        <taxon>Bacillales</taxon>
        <taxon>Bacillaceae</taxon>
        <taxon>Metabacillus</taxon>
    </lineage>
</organism>
<protein>
    <submittedName>
        <fullName evidence="1">Uncharacterized protein</fullName>
    </submittedName>
</protein>
<dbReference type="Proteomes" id="UP000663981">
    <property type="component" value="Unassembled WGS sequence"/>
</dbReference>
<dbReference type="RefSeq" id="WP_207980511.1">
    <property type="nucleotide sequence ID" value="NZ_JAGDEL010000015.1"/>
</dbReference>
<gene>
    <name evidence="1" type="ORF">I7822_18090</name>
</gene>
<accession>A0ABS3N5J7</accession>
<name>A0ABS3N5J7_9BACI</name>
<keyword evidence="2" id="KW-1185">Reference proteome</keyword>